<gene>
    <name evidence="2" type="ORF">DSJ38_14660</name>
    <name evidence="1" type="ORF">ERS007703_00367</name>
</gene>
<dbReference type="STRING" id="115862.BBG46_07270"/>
<evidence type="ECO:0000313" key="1">
    <source>
        <dbReference type="EMBL" id="COV04470.1"/>
    </source>
</evidence>
<dbReference type="EMBL" id="CSAE01000022">
    <property type="protein sequence ID" value="COV04470.1"/>
    <property type="molecule type" value="Genomic_DNA"/>
</dbReference>
<evidence type="ECO:0000313" key="2">
    <source>
        <dbReference type="EMBL" id="REQ50460.1"/>
    </source>
</evidence>
<evidence type="ECO:0000313" key="4">
    <source>
        <dbReference type="Proteomes" id="UP000256381"/>
    </source>
</evidence>
<proteinExistence type="predicted"/>
<sequence>MLIAGYLTDWRIMTTAQLRPIAPQKLHFSENLSVWVSDAQCRLVVSQPALDPTLWNTYLQGALRAYSKHGVECTLDLDAISDGSDTQLFFAAIDIGGDVVGGARVIGPLRSADDSHAVVEWAGNPGLSAVRKMINDRAPFGVVEVKSGWVNSDAQRSDAIAAALARALPLSMSLLGVQFVMGTAAAHALDRWRSSGGVIAARIPAAAYPDERYRTKMIWWDRRTLANHAEPKQLSRMLVESRKLLRDVEALSATTAATAGAEQ</sequence>
<dbReference type="AlphaFoldDB" id="A0A045HMF8"/>
<reference evidence="1" key="1">
    <citation type="submission" date="2015-03" db="EMBL/GenBank/DDBJ databases">
        <authorList>
            <person name="Murphy D."/>
        </authorList>
    </citation>
    <scope>NUCLEOTIDE SEQUENCE [LARGE SCALE GENOMIC DNA]</scope>
    <source>
        <strain evidence="1">K00500041</strain>
    </source>
</reference>
<dbReference type="PATRIC" id="fig|1773.836.peg.1476"/>
<dbReference type="Proteomes" id="UP000038802">
    <property type="component" value="Unassembled WGS sequence"/>
</dbReference>
<reference evidence="2" key="4">
    <citation type="submission" date="2018-07" db="EMBL/GenBank/DDBJ databases">
        <authorList>
            <person name="Shah S."/>
            <person name="Brown T."/>
            <person name="Auld S."/>
            <person name="Bratton K."/>
            <person name="Narechania A."/>
            <person name="Mathema B."/>
            <person name="Gandhi N."/>
        </authorList>
    </citation>
    <scope>NUCLEOTIDE SEQUENCE</scope>
    <source>
        <strain evidence="2">32301_S10</strain>
    </source>
</reference>
<dbReference type="OMA" id="RTKMMWW"/>
<reference evidence="3" key="2">
    <citation type="submission" date="2015-03" db="EMBL/GenBank/DDBJ databases">
        <authorList>
            <consortium name="Pathogen Informatics"/>
        </authorList>
    </citation>
    <scope>NUCLEOTIDE SEQUENCE [LARGE SCALE GENOMIC DNA]</scope>
    <source>
        <strain evidence="3">K00500041</strain>
    </source>
</reference>
<accession>A0A045HMF8</accession>
<dbReference type="EMBL" id="QTBD01000167">
    <property type="protein sequence ID" value="REQ50460.1"/>
    <property type="molecule type" value="Genomic_DNA"/>
</dbReference>
<protein>
    <submittedName>
        <fullName evidence="1">Uncharacterized protein</fullName>
    </submittedName>
</protein>
<evidence type="ECO:0000313" key="3">
    <source>
        <dbReference type="Proteomes" id="UP000038802"/>
    </source>
</evidence>
<dbReference type="Proteomes" id="UP000256381">
    <property type="component" value="Unassembled WGS sequence"/>
</dbReference>
<reference evidence="2 4" key="3">
    <citation type="journal article" date="2017" name="N. Engl. J. Med.">
        <title>Transmission of Extensively Drug-Resistant Tuberculosis in South Africa.</title>
        <authorList>
            <person name="Shah N.S."/>
            <person name="Auld S.C."/>
            <person name="Brust J.C."/>
            <person name="Mathema B."/>
            <person name="Ismail N."/>
            <person name="Moodley P."/>
            <person name="Mlisana K."/>
            <person name="Allana S."/>
            <person name="Campbell A."/>
            <person name="Mthiyane T."/>
            <person name="Morris N."/>
            <person name="Mpangase P."/>
            <person name="van der Meulen H."/>
            <person name="Omar S.V."/>
            <person name="Brown T.S."/>
            <person name="Narechania A."/>
            <person name="Shaskina E."/>
            <person name="Kapwata T."/>
            <person name="Kreiswirth B."/>
            <person name="Gandhi N.R."/>
        </authorList>
    </citation>
    <scope>NUCLEOTIDE SEQUENCE [LARGE SCALE GENOMIC DNA]</scope>
    <source>
        <strain evidence="2 4">32301_S10</strain>
    </source>
</reference>
<name>A0A045HMF8_MYCTX</name>
<organism evidence="1 3">
    <name type="scientific">Mycobacterium tuberculosis</name>
    <dbReference type="NCBI Taxonomy" id="1773"/>
    <lineage>
        <taxon>Bacteria</taxon>
        <taxon>Bacillati</taxon>
        <taxon>Actinomycetota</taxon>
        <taxon>Actinomycetes</taxon>
        <taxon>Mycobacteriales</taxon>
        <taxon>Mycobacteriaceae</taxon>
        <taxon>Mycobacterium</taxon>
        <taxon>Mycobacterium tuberculosis complex</taxon>
    </lineage>
</organism>